<name>A0A4V3DJJ3_9BURK</name>
<organism evidence="1 2">
    <name type="scientific">Hydromonas duriensis</name>
    <dbReference type="NCBI Taxonomy" id="1527608"/>
    <lineage>
        <taxon>Bacteria</taxon>
        <taxon>Pseudomonadati</taxon>
        <taxon>Pseudomonadota</taxon>
        <taxon>Betaproteobacteria</taxon>
        <taxon>Burkholderiales</taxon>
        <taxon>Burkholderiaceae</taxon>
        <taxon>Hydromonas</taxon>
    </lineage>
</organism>
<sequence length="196" mass="23193">MNLTFTVLCVIAGICLVLKMHKRIRELEIQNKHFKLKSDTLNIQYEKFDSEEAGFRRMIKKMREISARNMLKYQHIYCYKALRHSDYFEFVCSLYDTTELPDDKHFVTEEHLCKSELWDTGYCTMCEVPHTHDVIDVGLLILLKSFYESQQIALKNITFEFWVSRIIGIRVRKTATDFETLGLKLFNQTPFKGKGE</sequence>
<gene>
    <name evidence="1" type="ORF">DFR44_1235</name>
</gene>
<proteinExistence type="predicted"/>
<reference evidence="1 2" key="1">
    <citation type="submission" date="2019-03" db="EMBL/GenBank/DDBJ databases">
        <title>Genomic Encyclopedia of Type Strains, Phase IV (KMG-IV): sequencing the most valuable type-strain genomes for metagenomic binning, comparative biology and taxonomic classification.</title>
        <authorList>
            <person name="Goeker M."/>
        </authorList>
    </citation>
    <scope>NUCLEOTIDE SEQUENCE [LARGE SCALE GENOMIC DNA]</scope>
    <source>
        <strain evidence="1 2">DSM 102852</strain>
    </source>
</reference>
<accession>A0A4V3DJJ3</accession>
<dbReference type="Proteomes" id="UP000294480">
    <property type="component" value="Unassembled WGS sequence"/>
</dbReference>
<dbReference type="AlphaFoldDB" id="A0A4V3DJJ3"/>
<comment type="caution">
    <text evidence="1">The sequence shown here is derived from an EMBL/GenBank/DDBJ whole genome shotgun (WGS) entry which is preliminary data.</text>
</comment>
<evidence type="ECO:0000313" key="2">
    <source>
        <dbReference type="Proteomes" id="UP000294480"/>
    </source>
</evidence>
<keyword evidence="2" id="KW-1185">Reference proteome</keyword>
<protein>
    <submittedName>
        <fullName evidence="1">Uncharacterized protein</fullName>
    </submittedName>
</protein>
<dbReference type="EMBL" id="SNZE01000023">
    <property type="protein sequence ID" value="TDR30281.1"/>
    <property type="molecule type" value="Genomic_DNA"/>
</dbReference>
<evidence type="ECO:0000313" key="1">
    <source>
        <dbReference type="EMBL" id="TDR30281.1"/>
    </source>
</evidence>